<reference evidence="2 3" key="1">
    <citation type="journal article" date="2011" name="Nat. Biotechnol.">
        <title>Comparative genomic analysis of the thermophilic biomass-degrading fungi Myceliophthora thermophila and Thielavia terrestris.</title>
        <authorList>
            <person name="Berka R.M."/>
            <person name="Grigoriev I.V."/>
            <person name="Otillar R."/>
            <person name="Salamov A."/>
            <person name="Grimwood J."/>
            <person name="Reid I."/>
            <person name="Ishmael N."/>
            <person name="John T."/>
            <person name="Darmond C."/>
            <person name="Moisan M.-C."/>
            <person name="Henrissat B."/>
            <person name="Coutinho P.M."/>
            <person name="Lombard V."/>
            <person name="Natvig D.O."/>
            <person name="Lindquist E."/>
            <person name="Schmutz J."/>
            <person name="Lucas S."/>
            <person name="Harris P."/>
            <person name="Powlowski J."/>
            <person name="Bellemare A."/>
            <person name="Taylor D."/>
            <person name="Butler G."/>
            <person name="de Vries R.P."/>
            <person name="Allijn I.E."/>
            <person name="van den Brink J."/>
            <person name="Ushinsky S."/>
            <person name="Storms R."/>
            <person name="Powell A.J."/>
            <person name="Paulsen I.T."/>
            <person name="Elbourne L.D.H."/>
            <person name="Baker S.E."/>
            <person name="Magnuson J."/>
            <person name="LaBoissiere S."/>
            <person name="Clutterbuck A.J."/>
            <person name="Martinez D."/>
            <person name="Wogulis M."/>
            <person name="de Leon A.L."/>
            <person name="Rey M.W."/>
            <person name="Tsang A."/>
        </authorList>
    </citation>
    <scope>NUCLEOTIDE SEQUENCE [LARGE SCALE GENOMIC DNA]</scope>
    <source>
        <strain evidence="3">ATCC 42464 / BCRC 31852 / DSM 1799</strain>
    </source>
</reference>
<accession>G2QBK9</accession>
<dbReference type="AlphaFoldDB" id="G2QBK9"/>
<name>G2QBK9_THET4</name>
<evidence type="ECO:0000313" key="2">
    <source>
        <dbReference type="EMBL" id="AEO57952.1"/>
    </source>
</evidence>
<keyword evidence="3" id="KW-1185">Reference proteome</keyword>
<dbReference type="eggNOG" id="ENOG502R23J">
    <property type="taxonomic scope" value="Eukaryota"/>
</dbReference>
<feature type="region of interest" description="Disordered" evidence="1">
    <location>
        <begin position="196"/>
        <end position="265"/>
    </location>
</feature>
<dbReference type="EMBL" id="CP003004">
    <property type="protein sequence ID" value="AEO57952.1"/>
    <property type="molecule type" value="Genomic_DNA"/>
</dbReference>
<dbReference type="STRING" id="573729.G2QBK9"/>
<dbReference type="KEGG" id="mtm:MYCTH_2304806"/>
<dbReference type="Proteomes" id="UP000007322">
    <property type="component" value="Chromosome 3"/>
</dbReference>
<dbReference type="InParanoid" id="G2QBK9"/>
<dbReference type="VEuPathDB" id="FungiDB:MYCTH_2304806"/>
<feature type="region of interest" description="Disordered" evidence="1">
    <location>
        <begin position="169"/>
        <end position="188"/>
    </location>
</feature>
<protein>
    <submittedName>
        <fullName evidence="2">Uncharacterized protein</fullName>
    </submittedName>
</protein>
<feature type="compositionally biased region" description="Low complexity" evidence="1">
    <location>
        <begin position="50"/>
        <end position="69"/>
    </location>
</feature>
<feature type="compositionally biased region" description="Basic and acidic residues" evidence="1">
    <location>
        <begin position="221"/>
        <end position="230"/>
    </location>
</feature>
<proteinExistence type="predicted"/>
<feature type="compositionally biased region" description="Gly residues" evidence="1">
    <location>
        <begin position="176"/>
        <end position="188"/>
    </location>
</feature>
<dbReference type="RefSeq" id="XP_003663197.1">
    <property type="nucleotide sequence ID" value="XM_003663149.1"/>
</dbReference>
<evidence type="ECO:0000313" key="3">
    <source>
        <dbReference type="Proteomes" id="UP000007322"/>
    </source>
</evidence>
<gene>
    <name evidence="2" type="ORF">MYCTH_2304806</name>
</gene>
<feature type="region of interest" description="Disordered" evidence="1">
    <location>
        <begin position="50"/>
        <end position="96"/>
    </location>
</feature>
<dbReference type="GeneID" id="11507823"/>
<dbReference type="OrthoDB" id="10662889at2759"/>
<sequence>MLRRLRQRRAVRCSEHCSVQAANAQAAGRLDRPRKGVVGKSWAMVRSSFSFSSSSPSSSSSSSSSPPFSTANSVAAAAPGSGLVPPEQAAGGAGEERDEGVLLYEGRVSYASGEVQFFWVGEEVRDIGGGGGLTGGLGRVRVDREAAAVYARKRFDVWSRVVYLGKRGEEQAGSGQRQGQGHGHGQGQGQKLVFECAGNEDGEGGGEKASGTSAGGNNMEGTEKEGERGSVADAATAGNDDDDNDNNNTEPDRARRSSSVSSTATVTFTPYATPLDLVEMETRLEGSYTMLHLANRAALAAFLELARPRNRGIDDHHHYQHSVRPEMAARFKEHGLGTPGCASTAELVFEPPAWRPFRWGFLKLVVEVVQSELRGPVDIGDMVVEGDVNAREPGVAGEVDAPAVACQVEEESEEGKGSEEE</sequence>
<evidence type="ECO:0000256" key="1">
    <source>
        <dbReference type="SAM" id="MobiDB-lite"/>
    </source>
</evidence>
<organism evidence="2 3">
    <name type="scientific">Thermothelomyces thermophilus (strain ATCC 42464 / BCRC 31852 / DSM 1799)</name>
    <name type="common">Sporotrichum thermophile</name>
    <dbReference type="NCBI Taxonomy" id="573729"/>
    <lineage>
        <taxon>Eukaryota</taxon>
        <taxon>Fungi</taxon>
        <taxon>Dikarya</taxon>
        <taxon>Ascomycota</taxon>
        <taxon>Pezizomycotina</taxon>
        <taxon>Sordariomycetes</taxon>
        <taxon>Sordariomycetidae</taxon>
        <taxon>Sordariales</taxon>
        <taxon>Chaetomiaceae</taxon>
        <taxon>Thermothelomyces</taxon>
    </lineage>
</organism>
<dbReference type="HOGENOM" id="CLU_652440_0_0_1"/>
<feature type="compositionally biased region" description="Polar residues" evidence="1">
    <location>
        <begin position="210"/>
        <end position="220"/>
    </location>
</feature>